<evidence type="ECO:0000256" key="1">
    <source>
        <dbReference type="ARBA" id="ARBA00022553"/>
    </source>
</evidence>
<dbReference type="PROSITE" id="PS50110">
    <property type="entry name" value="RESPONSE_REGULATORY"/>
    <property type="match status" value="1"/>
</dbReference>
<keyword evidence="6" id="KW-1185">Reference proteome</keyword>
<protein>
    <submittedName>
        <fullName evidence="5">CheY-like chemotaxis protein</fullName>
    </submittedName>
</protein>
<dbReference type="GO" id="GO:0000160">
    <property type="term" value="P:phosphorelay signal transduction system"/>
    <property type="evidence" value="ECO:0007669"/>
    <property type="project" value="UniProtKB-KW"/>
</dbReference>
<dbReference type="EMBL" id="JACIEZ010000007">
    <property type="protein sequence ID" value="MBB4066146.1"/>
    <property type="molecule type" value="Genomic_DNA"/>
</dbReference>
<keyword evidence="2" id="KW-0902">Two-component regulatory system</keyword>
<name>A0A7W6J7A7_9HYPH</name>
<dbReference type="Gene3D" id="3.40.50.2300">
    <property type="match status" value="1"/>
</dbReference>
<dbReference type="Proteomes" id="UP000528286">
    <property type="component" value="Unassembled WGS sequence"/>
</dbReference>
<dbReference type="PANTHER" id="PTHR45339">
    <property type="entry name" value="HYBRID SIGNAL TRANSDUCTION HISTIDINE KINASE J"/>
    <property type="match status" value="1"/>
</dbReference>
<evidence type="ECO:0000313" key="6">
    <source>
        <dbReference type="Proteomes" id="UP000528286"/>
    </source>
</evidence>
<evidence type="ECO:0000256" key="3">
    <source>
        <dbReference type="PROSITE-ProRule" id="PRU00169"/>
    </source>
</evidence>
<feature type="domain" description="Response regulatory" evidence="4">
    <location>
        <begin position="3"/>
        <end position="119"/>
    </location>
</feature>
<gene>
    <name evidence="5" type="ORF">GGR23_003359</name>
</gene>
<sequence>MPKILIVEDNEMNRDMLTRRLQRHGFEICSAIDGASGIRAAESEMPDLILMDVALGEMDGWEATTRIKANPKTAAIPVITLTAHALSSDHRKSLEVGCVDFDTKPVDMTRLLGKINNALSARVAA</sequence>
<feature type="modified residue" description="4-aspartylphosphate" evidence="3">
    <location>
        <position position="52"/>
    </location>
</feature>
<evidence type="ECO:0000313" key="5">
    <source>
        <dbReference type="EMBL" id="MBB4066146.1"/>
    </source>
</evidence>
<comment type="caution">
    <text evidence="5">The sequence shown here is derived from an EMBL/GenBank/DDBJ whole genome shotgun (WGS) entry which is preliminary data.</text>
</comment>
<dbReference type="InterPro" id="IPR011006">
    <property type="entry name" value="CheY-like_superfamily"/>
</dbReference>
<dbReference type="SMART" id="SM00448">
    <property type="entry name" value="REC"/>
    <property type="match status" value="1"/>
</dbReference>
<evidence type="ECO:0000259" key="4">
    <source>
        <dbReference type="PROSITE" id="PS50110"/>
    </source>
</evidence>
<dbReference type="PANTHER" id="PTHR45339:SF1">
    <property type="entry name" value="HYBRID SIGNAL TRANSDUCTION HISTIDINE KINASE J"/>
    <property type="match status" value="1"/>
</dbReference>
<evidence type="ECO:0000256" key="2">
    <source>
        <dbReference type="ARBA" id="ARBA00023012"/>
    </source>
</evidence>
<dbReference type="InterPro" id="IPR001789">
    <property type="entry name" value="Sig_transdc_resp-reg_receiver"/>
</dbReference>
<proteinExistence type="predicted"/>
<keyword evidence="1 3" id="KW-0597">Phosphoprotein</keyword>
<organism evidence="5 6">
    <name type="scientific">Gellertiella hungarica</name>
    <dbReference type="NCBI Taxonomy" id="1572859"/>
    <lineage>
        <taxon>Bacteria</taxon>
        <taxon>Pseudomonadati</taxon>
        <taxon>Pseudomonadota</taxon>
        <taxon>Alphaproteobacteria</taxon>
        <taxon>Hyphomicrobiales</taxon>
        <taxon>Rhizobiaceae</taxon>
        <taxon>Gellertiella</taxon>
    </lineage>
</organism>
<accession>A0A7W6J7A7</accession>
<dbReference type="AlphaFoldDB" id="A0A7W6J7A7"/>
<dbReference type="RefSeq" id="WP_183367418.1">
    <property type="nucleotide sequence ID" value="NZ_JACIEZ010000007.1"/>
</dbReference>
<reference evidence="5 6" key="1">
    <citation type="submission" date="2020-08" db="EMBL/GenBank/DDBJ databases">
        <title>Genomic Encyclopedia of Type Strains, Phase IV (KMG-IV): sequencing the most valuable type-strain genomes for metagenomic binning, comparative biology and taxonomic classification.</title>
        <authorList>
            <person name="Goeker M."/>
        </authorList>
    </citation>
    <scope>NUCLEOTIDE SEQUENCE [LARGE SCALE GENOMIC DNA]</scope>
    <source>
        <strain evidence="5 6">DSM 29853</strain>
    </source>
</reference>
<dbReference type="SUPFAM" id="SSF52172">
    <property type="entry name" value="CheY-like"/>
    <property type="match status" value="1"/>
</dbReference>
<dbReference type="Pfam" id="PF00072">
    <property type="entry name" value="Response_reg"/>
    <property type="match status" value="1"/>
</dbReference>